<feature type="transmembrane region" description="Helical" evidence="5">
    <location>
        <begin position="386"/>
        <end position="405"/>
    </location>
</feature>
<evidence type="ECO:0000256" key="4">
    <source>
        <dbReference type="ARBA" id="ARBA00023136"/>
    </source>
</evidence>
<organism evidence="7 8">
    <name type="scientific">Aspergillus sergii</name>
    <dbReference type="NCBI Taxonomy" id="1034303"/>
    <lineage>
        <taxon>Eukaryota</taxon>
        <taxon>Fungi</taxon>
        <taxon>Dikarya</taxon>
        <taxon>Ascomycota</taxon>
        <taxon>Pezizomycotina</taxon>
        <taxon>Eurotiomycetes</taxon>
        <taxon>Eurotiomycetidae</taxon>
        <taxon>Eurotiales</taxon>
        <taxon>Aspergillaceae</taxon>
        <taxon>Aspergillus</taxon>
        <taxon>Aspergillus subgen. Circumdati</taxon>
    </lineage>
</organism>
<name>A0A5N6XAU0_9EURO</name>
<dbReference type="EMBL" id="ML741775">
    <property type="protein sequence ID" value="KAE8330062.1"/>
    <property type="molecule type" value="Genomic_DNA"/>
</dbReference>
<keyword evidence="3 5" id="KW-1133">Transmembrane helix</keyword>
<dbReference type="GO" id="GO:0022857">
    <property type="term" value="F:transmembrane transporter activity"/>
    <property type="evidence" value="ECO:0007669"/>
    <property type="project" value="InterPro"/>
</dbReference>
<proteinExistence type="predicted"/>
<evidence type="ECO:0000256" key="5">
    <source>
        <dbReference type="SAM" id="Phobius"/>
    </source>
</evidence>
<feature type="transmembrane region" description="Helical" evidence="5">
    <location>
        <begin position="297"/>
        <end position="318"/>
    </location>
</feature>
<feature type="transmembrane region" description="Helical" evidence="5">
    <location>
        <begin position="338"/>
        <end position="354"/>
    </location>
</feature>
<evidence type="ECO:0000256" key="1">
    <source>
        <dbReference type="ARBA" id="ARBA00004141"/>
    </source>
</evidence>
<keyword evidence="2 5" id="KW-0812">Transmembrane</keyword>
<feature type="transmembrane region" description="Helical" evidence="5">
    <location>
        <begin position="92"/>
        <end position="113"/>
    </location>
</feature>
<feature type="transmembrane region" description="Helical" evidence="5">
    <location>
        <begin position="361"/>
        <end position="380"/>
    </location>
</feature>
<feature type="domain" description="Major facilitator superfamily (MFS) profile" evidence="6">
    <location>
        <begin position="22"/>
        <end position="490"/>
    </location>
</feature>
<evidence type="ECO:0000313" key="7">
    <source>
        <dbReference type="EMBL" id="KAE8330062.1"/>
    </source>
</evidence>
<evidence type="ECO:0000256" key="2">
    <source>
        <dbReference type="ARBA" id="ARBA00022692"/>
    </source>
</evidence>
<dbReference type="AlphaFoldDB" id="A0A5N6XAU0"/>
<dbReference type="SUPFAM" id="SSF103473">
    <property type="entry name" value="MFS general substrate transporter"/>
    <property type="match status" value="2"/>
</dbReference>
<dbReference type="GO" id="GO:0016020">
    <property type="term" value="C:membrane"/>
    <property type="evidence" value="ECO:0007669"/>
    <property type="project" value="UniProtKB-SubCell"/>
</dbReference>
<feature type="transmembrane region" description="Helical" evidence="5">
    <location>
        <begin position="466"/>
        <end position="488"/>
    </location>
</feature>
<evidence type="ECO:0000256" key="3">
    <source>
        <dbReference type="ARBA" id="ARBA00022989"/>
    </source>
</evidence>
<reference evidence="8" key="1">
    <citation type="submission" date="2019-04" db="EMBL/GenBank/DDBJ databases">
        <title>Friends and foes A comparative genomics studyof 23 Aspergillus species from section Flavi.</title>
        <authorList>
            <consortium name="DOE Joint Genome Institute"/>
            <person name="Kjaerbolling I."/>
            <person name="Vesth T."/>
            <person name="Frisvad J.C."/>
            <person name="Nybo J.L."/>
            <person name="Theobald S."/>
            <person name="Kildgaard S."/>
            <person name="Isbrandt T."/>
            <person name="Kuo A."/>
            <person name="Sato A."/>
            <person name="Lyhne E.K."/>
            <person name="Kogle M.E."/>
            <person name="Wiebenga A."/>
            <person name="Kun R.S."/>
            <person name="Lubbers R.J."/>
            <person name="Makela M.R."/>
            <person name="Barry K."/>
            <person name="Chovatia M."/>
            <person name="Clum A."/>
            <person name="Daum C."/>
            <person name="Haridas S."/>
            <person name="He G."/>
            <person name="LaButti K."/>
            <person name="Lipzen A."/>
            <person name="Mondo S."/>
            <person name="Riley R."/>
            <person name="Salamov A."/>
            <person name="Simmons B.A."/>
            <person name="Magnuson J.K."/>
            <person name="Henrissat B."/>
            <person name="Mortensen U.H."/>
            <person name="Larsen T.O."/>
            <person name="Devries R.P."/>
            <person name="Grigoriev I.V."/>
            <person name="Machida M."/>
            <person name="Baker S.E."/>
            <person name="Andersen M.R."/>
        </authorList>
    </citation>
    <scope>NUCLEOTIDE SEQUENCE [LARGE SCALE GENOMIC DNA]</scope>
    <source>
        <strain evidence="8">CBS 130017</strain>
    </source>
</reference>
<dbReference type="InterPro" id="IPR020846">
    <property type="entry name" value="MFS_dom"/>
</dbReference>
<feature type="transmembrane region" description="Helical" evidence="5">
    <location>
        <begin position="182"/>
        <end position="203"/>
    </location>
</feature>
<dbReference type="CDD" id="cd17476">
    <property type="entry name" value="MFS_Amf1_MDR_like"/>
    <property type="match status" value="1"/>
</dbReference>
<dbReference type="InterPro" id="IPR036259">
    <property type="entry name" value="MFS_trans_sf"/>
</dbReference>
<evidence type="ECO:0000313" key="8">
    <source>
        <dbReference type="Proteomes" id="UP000325945"/>
    </source>
</evidence>
<dbReference type="PANTHER" id="PTHR42718">
    <property type="entry name" value="MAJOR FACILITATOR SUPERFAMILY MULTIDRUG TRANSPORTER MFSC"/>
    <property type="match status" value="1"/>
</dbReference>
<keyword evidence="8" id="KW-1185">Reference proteome</keyword>
<feature type="transmembrane region" description="Helical" evidence="5">
    <location>
        <begin position="119"/>
        <end position="140"/>
    </location>
</feature>
<feature type="transmembrane region" description="Helical" evidence="5">
    <location>
        <begin position="224"/>
        <end position="245"/>
    </location>
</feature>
<feature type="transmembrane region" description="Helical" evidence="5">
    <location>
        <begin position="426"/>
        <end position="446"/>
    </location>
</feature>
<dbReference type="Gene3D" id="1.20.1250.20">
    <property type="entry name" value="MFS general substrate transporter like domains"/>
    <property type="match status" value="2"/>
</dbReference>
<keyword evidence="4 5" id="KW-0472">Membrane</keyword>
<gene>
    <name evidence="7" type="ORF">BDV39DRAFT_190714</name>
</gene>
<protein>
    <submittedName>
        <fullName evidence="7">MFS general substrate transporter</fullName>
    </submittedName>
</protein>
<dbReference type="InterPro" id="IPR011701">
    <property type="entry name" value="MFS"/>
</dbReference>
<feature type="transmembrane region" description="Helical" evidence="5">
    <location>
        <begin position="62"/>
        <end position="80"/>
    </location>
</feature>
<dbReference type="Pfam" id="PF07690">
    <property type="entry name" value="MFS_1"/>
    <property type="match status" value="1"/>
</dbReference>
<feature type="transmembrane region" description="Helical" evidence="5">
    <location>
        <begin position="152"/>
        <end position="176"/>
    </location>
</feature>
<feature type="transmembrane region" description="Helical" evidence="5">
    <location>
        <begin position="23"/>
        <end position="50"/>
    </location>
</feature>
<dbReference type="PANTHER" id="PTHR42718:SF1">
    <property type="entry name" value="LOW AFFINITY AMMONIUM TRANSPORTER"/>
    <property type="match status" value="1"/>
</dbReference>
<comment type="subcellular location">
    <subcellularLocation>
        <location evidence="1">Membrane</location>
        <topology evidence="1">Multi-pass membrane protein</topology>
    </subcellularLocation>
</comment>
<evidence type="ECO:0000259" key="6">
    <source>
        <dbReference type="PROSITE" id="PS50850"/>
    </source>
</evidence>
<dbReference type="PROSITE" id="PS50850">
    <property type="entry name" value="MFS"/>
    <property type="match status" value="1"/>
</dbReference>
<feature type="transmembrane region" description="Helical" evidence="5">
    <location>
        <begin position="257"/>
        <end position="277"/>
    </location>
</feature>
<dbReference type="Proteomes" id="UP000325945">
    <property type="component" value="Unassembled WGS sequence"/>
</dbReference>
<accession>A0A5N6XAU0</accession>
<sequence>MTETCDVERNVHSVKQMSKIREVLFVTIICMTMLLNQTALGQTLSIIHVIGPSLGIMNSPELSWLIAGYSLTVGTFILIFGRMGDVFGYKRLVIIGLIWFSIWSLVSGLAIYSNKVLFIFARALAGIGPSISLPNALAMLGYAYEPGFKKQLAYSLFAAVSPTGIVLGATFASLFALAWWPWAFFMSAIVLAVVAAIAGVVLPDHPKGKDTYPVQDIKNPFHHYIVQLDLLGSVTGVLGLVLFNFAWNQAVLTGWQAPYVCVALVLGLIFLVAFVYIETNVSTYPLIPREAFSHDTAFVLGCIACAWGTFGIWIYYIWQYFEVVRELPPLLACAWKSPVTLMGFVAALSTAYILNKLHPSWVMVLAMIATIVGTVLPATAPEDQIYWAQTFVSLVIMPWGMDMSFPAATLQLSDRVSKEHQGVSASLVNTVVNYSISLALGIGGTVEREVSKGLSGREKVLKGFQGAWYFGIGLSVLGLALSLCFIAMRYHRERVVREKEQQAQVAAN</sequence>